<dbReference type="Proteomes" id="UP000267081">
    <property type="component" value="Unassembled WGS sequence"/>
</dbReference>
<protein>
    <submittedName>
        <fullName evidence="2">Capsid protein</fullName>
    </submittedName>
</protein>
<dbReference type="AlphaFoldDB" id="A0A427TG32"/>
<feature type="region of interest" description="Disordered" evidence="1">
    <location>
        <begin position="491"/>
        <end position="519"/>
    </location>
</feature>
<accession>A0A427TG32</accession>
<sequence length="519" mass="57210">MPLPDNGTPWPPPEFADALAQMHTWGAWYSGNPDHLSRAYQAIGHQLVNTPNVRPSQLRGGVVGTFARWFWGQPVPPGEKRVKLHVPIAADLAATSADLLFSEPITLTTEDKDKAAQEQLDKLLDDQLHATLLESAELCAALSGVYLRAVWDKEVRPEGPWLAPVHADAAIPDWRYGRLTAVTFVQELRADTRVVLRHLERHEPGKILHGLYEGTRESLGRAVPLDDAPQTKGLKDVDTGVDSLTAVYIPNIRPNRQWRHLPACAPFGRSDFDGVEGFMDALDETYTSWMRDIRLAKARIIVPEVFLQDRGPGKGAMFDPDREAYEGLGMIPAADGSTQLTLQQFEIRVEEHQKSALDFVGRIVTTAGYSQQTFGLTGDVAVTATEVAARERKSLITRDKKIKYVRPQLQAILWTLAKLGQVHFGWPAAPSDAPTVNFPDAVQQDPASLSQTLAQLEAARAASTETKVRMLHPEWDDTEVGKEVARILQEAGPAEVQNPETFTGLPGDEPPADKPPAEK</sequence>
<evidence type="ECO:0000256" key="1">
    <source>
        <dbReference type="SAM" id="MobiDB-lite"/>
    </source>
</evidence>
<reference evidence="2 3" key="1">
    <citation type="submission" date="2018-12" db="EMBL/GenBank/DDBJ databases">
        <title>Amycolatopsis eburnea sp. nov. actinomycete associate with arbuscular mycorrhiza fungal spore.</title>
        <authorList>
            <person name="Lumyong S."/>
            <person name="Chaiya L."/>
        </authorList>
    </citation>
    <scope>NUCLEOTIDE SEQUENCE [LARGE SCALE GENOMIC DNA]</scope>
    <source>
        <strain evidence="2 3">GLM-1</strain>
    </source>
</reference>
<keyword evidence="3" id="KW-1185">Reference proteome</keyword>
<dbReference type="OrthoDB" id="3268708at2"/>
<organism evidence="2 3">
    <name type="scientific">Amycolatopsis eburnea</name>
    <dbReference type="NCBI Taxonomy" id="2267691"/>
    <lineage>
        <taxon>Bacteria</taxon>
        <taxon>Bacillati</taxon>
        <taxon>Actinomycetota</taxon>
        <taxon>Actinomycetes</taxon>
        <taxon>Pseudonocardiales</taxon>
        <taxon>Pseudonocardiaceae</taxon>
        <taxon>Amycolatopsis</taxon>
    </lineage>
</organism>
<evidence type="ECO:0000313" key="2">
    <source>
        <dbReference type="EMBL" id="RSD21998.1"/>
    </source>
</evidence>
<comment type="caution">
    <text evidence="2">The sequence shown here is derived from an EMBL/GenBank/DDBJ whole genome shotgun (WGS) entry which is preliminary data.</text>
</comment>
<evidence type="ECO:0000313" key="3">
    <source>
        <dbReference type="Proteomes" id="UP000267081"/>
    </source>
</evidence>
<name>A0A427TG32_9PSEU</name>
<proteinExistence type="predicted"/>
<dbReference type="RefSeq" id="WP_125307248.1">
    <property type="nucleotide sequence ID" value="NZ_RSEC01000032.1"/>
</dbReference>
<gene>
    <name evidence="2" type="ORF">EIY87_09275</name>
</gene>
<dbReference type="EMBL" id="RSEC01000032">
    <property type="protein sequence ID" value="RSD21998.1"/>
    <property type="molecule type" value="Genomic_DNA"/>
</dbReference>